<name>A0AAX6G2N1_IRIPA</name>
<dbReference type="AlphaFoldDB" id="A0AAX6G2N1"/>
<gene>
    <name evidence="1" type="ORF">M6B38_389475</name>
</gene>
<evidence type="ECO:0000313" key="2">
    <source>
        <dbReference type="Proteomes" id="UP001140949"/>
    </source>
</evidence>
<dbReference type="EMBL" id="JANAVB010024399">
    <property type="protein sequence ID" value="KAJ6822431.1"/>
    <property type="molecule type" value="Genomic_DNA"/>
</dbReference>
<dbReference type="Proteomes" id="UP001140949">
    <property type="component" value="Unassembled WGS sequence"/>
</dbReference>
<reference evidence="1" key="1">
    <citation type="journal article" date="2023" name="GigaByte">
        <title>Genome assembly of the bearded iris, Iris pallida Lam.</title>
        <authorList>
            <person name="Bruccoleri R.E."/>
            <person name="Oakeley E.J."/>
            <person name="Faust A.M.E."/>
            <person name="Altorfer M."/>
            <person name="Dessus-Babus S."/>
            <person name="Burckhardt D."/>
            <person name="Oertli M."/>
            <person name="Naumann U."/>
            <person name="Petersen F."/>
            <person name="Wong J."/>
        </authorList>
    </citation>
    <scope>NUCLEOTIDE SEQUENCE</scope>
    <source>
        <strain evidence="1">GSM-AAB239-AS_SAM_17_03QT</strain>
    </source>
</reference>
<evidence type="ECO:0000313" key="1">
    <source>
        <dbReference type="EMBL" id="KAJ6822431.1"/>
    </source>
</evidence>
<reference evidence="1" key="2">
    <citation type="submission" date="2023-04" db="EMBL/GenBank/DDBJ databases">
        <authorList>
            <person name="Bruccoleri R.E."/>
            <person name="Oakeley E.J."/>
            <person name="Faust A.-M."/>
            <person name="Dessus-Babus S."/>
            <person name="Altorfer M."/>
            <person name="Burckhardt D."/>
            <person name="Oertli M."/>
            <person name="Naumann U."/>
            <person name="Petersen F."/>
            <person name="Wong J."/>
        </authorList>
    </citation>
    <scope>NUCLEOTIDE SEQUENCE</scope>
    <source>
        <strain evidence="1">GSM-AAB239-AS_SAM_17_03QT</strain>
        <tissue evidence="1">Leaf</tissue>
    </source>
</reference>
<proteinExistence type="predicted"/>
<comment type="caution">
    <text evidence="1">The sequence shown here is derived from an EMBL/GenBank/DDBJ whole genome shotgun (WGS) entry which is preliminary data.</text>
</comment>
<accession>A0AAX6G2N1</accession>
<organism evidence="1 2">
    <name type="scientific">Iris pallida</name>
    <name type="common">Sweet iris</name>
    <dbReference type="NCBI Taxonomy" id="29817"/>
    <lineage>
        <taxon>Eukaryota</taxon>
        <taxon>Viridiplantae</taxon>
        <taxon>Streptophyta</taxon>
        <taxon>Embryophyta</taxon>
        <taxon>Tracheophyta</taxon>
        <taxon>Spermatophyta</taxon>
        <taxon>Magnoliopsida</taxon>
        <taxon>Liliopsida</taxon>
        <taxon>Asparagales</taxon>
        <taxon>Iridaceae</taxon>
        <taxon>Iridoideae</taxon>
        <taxon>Irideae</taxon>
        <taxon>Iris</taxon>
    </lineage>
</organism>
<sequence length="94" mass="10510">MCVVESLRTATRRTNSASAGLKPFVDDRILMSRRATPGQIDTAISSVVEVDIEIYVFLFLIFESKASELEAIVEHDDTKIQDLEVIEISFSFIA</sequence>
<keyword evidence="2" id="KW-1185">Reference proteome</keyword>
<protein>
    <submittedName>
        <fullName evidence="1">Uncharacterized protein</fullName>
    </submittedName>
</protein>